<comment type="caution">
    <text evidence="1">The sequence shown here is derived from an EMBL/GenBank/DDBJ whole genome shotgun (WGS) entry which is preliminary data.</text>
</comment>
<proteinExistence type="predicted"/>
<dbReference type="Proteomes" id="UP000568696">
    <property type="component" value="Unassembled WGS sequence"/>
</dbReference>
<feature type="non-terminal residue" evidence="1">
    <location>
        <position position="1"/>
    </location>
</feature>
<organism evidence="1 2">
    <name type="scientific">Corynebacterium pollutisoli</name>
    <dbReference type="NCBI Taxonomy" id="1610489"/>
    <lineage>
        <taxon>Bacteria</taxon>
        <taxon>Bacillati</taxon>
        <taxon>Actinomycetota</taxon>
        <taxon>Actinomycetes</taxon>
        <taxon>Mycobacteriales</taxon>
        <taxon>Corynebacteriaceae</taxon>
        <taxon>Corynebacterium</taxon>
    </lineage>
</organism>
<evidence type="ECO:0000313" key="2">
    <source>
        <dbReference type="Proteomes" id="UP000568696"/>
    </source>
</evidence>
<dbReference type="EMBL" id="JAAYSN010000081">
    <property type="protein sequence ID" value="NLP38743.1"/>
    <property type="molecule type" value="Genomic_DNA"/>
</dbReference>
<dbReference type="GO" id="GO:0016740">
    <property type="term" value="F:transferase activity"/>
    <property type="evidence" value="ECO:0007669"/>
    <property type="project" value="UniProtKB-KW"/>
</dbReference>
<name>A0A7X8MUU2_9CORY</name>
<sequence>GLHRSRGFEKVGTFRHLAKMTYGELAGQWRDTDVYEKLLPKPGE</sequence>
<reference evidence="1 2" key="1">
    <citation type="journal article" date="2020" name="Biotechnol. Biofuels">
        <title>New insights from the biogas microbiome by comprehensive genome-resolved metagenomics of nearly 1600 species originating from multiple anaerobic digesters.</title>
        <authorList>
            <person name="Campanaro S."/>
            <person name="Treu L."/>
            <person name="Rodriguez-R L.M."/>
            <person name="Kovalovszki A."/>
            <person name="Ziels R.M."/>
            <person name="Maus I."/>
            <person name="Zhu X."/>
            <person name="Kougias P.G."/>
            <person name="Basile A."/>
            <person name="Luo G."/>
            <person name="Schluter A."/>
            <person name="Konstantinidis K.T."/>
            <person name="Angelidaki I."/>
        </authorList>
    </citation>
    <scope>NUCLEOTIDE SEQUENCE [LARGE SCALE GENOMIC DNA]</scope>
    <source>
        <strain evidence="1">AS23ysBPME_344</strain>
    </source>
</reference>
<evidence type="ECO:0000313" key="1">
    <source>
        <dbReference type="EMBL" id="NLP38743.1"/>
    </source>
</evidence>
<accession>A0A7X8MUU2</accession>
<protein>
    <submittedName>
        <fullName evidence="1">N-acetyltransferase</fullName>
    </submittedName>
</protein>
<gene>
    <name evidence="1" type="ORF">GX356_03335</name>
</gene>
<keyword evidence="1" id="KW-0808">Transferase</keyword>
<dbReference type="AlphaFoldDB" id="A0A7X8MUU2"/>